<dbReference type="InterPro" id="IPR038765">
    <property type="entry name" value="Papain-like_cys_pep_sf"/>
</dbReference>
<keyword evidence="1" id="KW-0732">Signal</keyword>
<evidence type="ECO:0000313" key="3">
    <source>
        <dbReference type="EMBL" id="AFP11870.1"/>
    </source>
</evidence>
<organism evidence="3">
    <name type="scientific">Callorhinchus milii</name>
    <name type="common">Ghost shark</name>
    <dbReference type="NCBI Taxonomy" id="7868"/>
    <lineage>
        <taxon>Eukaryota</taxon>
        <taxon>Metazoa</taxon>
        <taxon>Chordata</taxon>
        <taxon>Craniata</taxon>
        <taxon>Vertebrata</taxon>
        <taxon>Chondrichthyes</taxon>
        <taxon>Holocephali</taxon>
        <taxon>Chimaeriformes</taxon>
        <taxon>Callorhinchidae</taxon>
        <taxon>Callorhinchus</taxon>
    </lineage>
</organism>
<reference evidence="5" key="1">
    <citation type="journal article" date="2006" name="Science">
        <title>Ancient noncoding elements conserved in the human genome.</title>
        <authorList>
            <person name="Venkatesh B."/>
            <person name="Kirkness E.F."/>
            <person name="Loh Y.H."/>
            <person name="Halpern A.L."/>
            <person name="Lee A.P."/>
            <person name="Johnson J."/>
            <person name="Dandona N."/>
            <person name="Viswanathan L.D."/>
            <person name="Tay A."/>
            <person name="Venter J.C."/>
            <person name="Strausberg R.L."/>
            <person name="Brenner S."/>
        </authorList>
    </citation>
    <scope>NUCLEOTIDE SEQUENCE [LARGE SCALE GENOMIC DNA]</scope>
</reference>
<reference evidence="3 5" key="3">
    <citation type="journal article" date="2014" name="Nature">
        <title>Elephant shark genome provides unique insights into gnathostome evolution.</title>
        <authorList>
            <consortium name="International Elephant Shark Genome Sequencing Consortium"/>
            <person name="Venkatesh B."/>
            <person name="Lee A.P."/>
            <person name="Ravi V."/>
            <person name="Maurya A.K."/>
            <person name="Lian M.M."/>
            <person name="Swann J.B."/>
            <person name="Ohta Y."/>
            <person name="Flajnik M.F."/>
            <person name="Sutoh Y."/>
            <person name="Kasahara M."/>
            <person name="Hoon S."/>
            <person name="Gangu V."/>
            <person name="Roy S.W."/>
            <person name="Irimia M."/>
            <person name="Korzh V."/>
            <person name="Kondrychyn I."/>
            <person name="Lim Z.W."/>
            <person name="Tay B.H."/>
            <person name="Tohari S."/>
            <person name="Kong K.W."/>
            <person name="Ho S."/>
            <person name="Lorente-Galdos B."/>
            <person name="Quilez J."/>
            <person name="Marques-Bonet T."/>
            <person name="Raney B.J."/>
            <person name="Ingham P.W."/>
            <person name="Tay A."/>
            <person name="Hillier L.W."/>
            <person name="Minx P."/>
            <person name="Boehm T."/>
            <person name="Wilson R.K."/>
            <person name="Brenner S."/>
            <person name="Warren W.C."/>
        </authorList>
    </citation>
    <scope>NUCLEOTIDE SEQUENCE</scope>
    <source>
        <tissue evidence="3">Spleen</tissue>
    </source>
</reference>
<dbReference type="Proteomes" id="UP000314986">
    <property type="component" value="Unassembled WGS sequence"/>
</dbReference>
<dbReference type="AlphaFoldDB" id="V9LGJ3"/>
<name>V9LGJ3_CALMI</name>
<dbReference type="SUPFAM" id="SSF54001">
    <property type="entry name" value="Cysteine proteinases"/>
    <property type="match status" value="1"/>
</dbReference>
<accession>V9LGJ3</accession>
<dbReference type="GeneTree" id="ENSGT00940000153321"/>
<dbReference type="STRING" id="7868.ENSCMIP00000045931"/>
<evidence type="ECO:0000256" key="1">
    <source>
        <dbReference type="SAM" id="SignalP"/>
    </source>
</evidence>
<feature type="domain" description="Cathepsin propeptide inhibitor" evidence="2">
    <location>
        <begin position="31"/>
        <end position="90"/>
    </location>
</feature>
<evidence type="ECO:0000313" key="4">
    <source>
        <dbReference type="Ensembl" id="ENSCMIP00000045931.1"/>
    </source>
</evidence>
<dbReference type="Pfam" id="PF08246">
    <property type="entry name" value="Inhibitor_I29"/>
    <property type="match status" value="1"/>
</dbReference>
<dbReference type="OMA" id="WEKNIVE"/>
<feature type="chain" id="PRO_5044739665" evidence="1">
    <location>
        <begin position="23"/>
        <end position="164"/>
    </location>
</feature>
<feature type="signal peptide" evidence="1">
    <location>
        <begin position="1"/>
        <end position="22"/>
    </location>
</feature>
<reference evidence="5" key="2">
    <citation type="journal article" date="2007" name="PLoS Biol.">
        <title>Survey sequencing and comparative analysis of the elephant shark (Callorhinchus milii) genome.</title>
        <authorList>
            <person name="Venkatesh B."/>
            <person name="Kirkness E.F."/>
            <person name="Loh Y.H."/>
            <person name="Halpern A.L."/>
            <person name="Lee A.P."/>
            <person name="Johnson J."/>
            <person name="Dandona N."/>
            <person name="Viswanathan L.D."/>
            <person name="Tay A."/>
            <person name="Venter J.C."/>
            <person name="Strausberg R.L."/>
            <person name="Brenner S."/>
        </authorList>
    </citation>
    <scope>NUCLEOTIDE SEQUENCE [LARGE SCALE GENOMIC DNA]</scope>
</reference>
<protein>
    <submittedName>
        <fullName evidence="3">Cathepsin L1-like protein</fullName>
    </submittedName>
</protein>
<keyword evidence="5" id="KW-1185">Reference proteome</keyword>
<sequence>MKISVFLGSFVVLVVTTGPALAFDEALTQAWEQWKAFHQREYTEIEESSRRLVWEKNLHLIERHNLEYSMGQQSFRLRMNMFGDMTVEEFNWQMNGFGRSPARTSSKTFLKVLDPVQLPRKIDWRKEGYVTPIKNQVREENVLLKQLNGSRYLIKYSINNNPYL</sequence>
<dbReference type="EMBL" id="JW879353">
    <property type="protein sequence ID" value="AFP11870.1"/>
    <property type="molecule type" value="mRNA"/>
</dbReference>
<dbReference type="Ensembl" id="ENSCMIT00000046587.1">
    <property type="protein sequence ID" value="ENSCMIP00000045931.1"/>
    <property type="gene ID" value="ENSCMIG00000018925.1"/>
</dbReference>
<proteinExistence type="evidence at transcript level"/>
<evidence type="ECO:0000259" key="2">
    <source>
        <dbReference type="SMART" id="SM00848"/>
    </source>
</evidence>
<dbReference type="Gene3D" id="3.90.70.10">
    <property type="entry name" value="Cysteine proteinases"/>
    <property type="match status" value="1"/>
</dbReference>
<dbReference type="SMART" id="SM00848">
    <property type="entry name" value="Inhibitor_I29"/>
    <property type="match status" value="1"/>
</dbReference>
<evidence type="ECO:0000313" key="5">
    <source>
        <dbReference type="Proteomes" id="UP000314986"/>
    </source>
</evidence>
<reference evidence="4" key="4">
    <citation type="submission" date="2025-05" db="UniProtKB">
        <authorList>
            <consortium name="Ensembl"/>
        </authorList>
    </citation>
    <scope>IDENTIFICATION</scope>
</reference>
<dbReference type="InterPro" id="IPR013201">
    <property type="entry name" value="Prot_inhib_I29"/>
</dbReference>